<dbReference type="Proteomes" id="UP001214530">
    <property type="component" value="Chromosome"/>
</dbReference>
<protein>
    <submittedName>
        <fullName evidence="1">Uncharacterized protein</fullName>
    </submittedName>
</protein>
<dbReference type="InterPro" id="IPR010982">
    <property type="entry name" value="Lambda_DNA-bd_dom_sf"/>
</dbReference>
<evidence type="ECO:0000313" key="2">
    <source>
        <dbReference type="Proteomes" id="UP001214530"/>
    </source>
</evidence>
<evidence type="ECO:0000313" key="1">
    <source>
        <dbReference type="EMBL" id="WEK18192.1"/>
    </source>
</evidence>
<accession>A0AAJ5W803</accession>
<dbReference type="GO" id="GO:0003677">
    <property type="term" value="F:DNA binding"/>
    <property type="evidence" value="ECO:0007669"/>
    <property type="project" value="InterPro"/>
</dbReference>
<dbReference type="EMBL" id="CP119313">
    <property type="protein sequence ID" value="WEK18192.1"/>
    <property type="molecule type" value="Genomic_DNA"/>
</dbReference>
<dbReference type="AlphaFoldDB" id="A0AAJ5W803"/>
<name>A0AAJ5W803_9SPHI</name>
<gene>
    <name evidence="1" type="ORF">P0Y49_15480</name>
</gene>
<sequence length="69" mass="7647">MKKKIIKYPENLHLKDFISQSGISIKHLANEIGISREVLSNTVNGHYKGGNIVPQLLMKLGITEDSAKS</sequence>
<dbReference type="Gene3D" id="1.10.260.40">
    <property type="entry name" value="lambda repressor-like DNA-binding domains"/>
    <property type="match status" value="1"/>
</dbReference>
<organism evidence="1 2">
    <name type="scientific">Candidatus Pedobacter colombiensis</name>
    <dbReference type="NCBI Taxonomy" id="3121371"/>
    <lineage>
        <taxon>Bacteria</taxon>
        <taxon>Pseudomonadati</taxon>
        <taxon>Bacteroidota</taxon>
        <taxon>Sphingobacteriia</taxon>
        <taxon>Sphingobacteriales</taxon>
        <taxon>Sphingobacteriaceae</taxon>
        <taxon>Pedobacter</taxon>
    </lineage>
</organism>
<dbReference type="SUPFAM" id="SSF47413">
    <property type="entry name" value="lambda repressor-like DNA-binding domains"/>
    <property type="match status" value="1"/>
</dbReference>
<reference evidence="1" key="1">
    <citation type="submission" date="2023-03" db="EMBL/GenBank/DDBJ databases">
        <title>Andean soil-derived lignocellulolytic bacterial consortium as a source of novel taxa and putative plastic-active enzymes.</title>
        <authorList>
            <person name="Diaz-Garcia L."/>
            <person name="Chuvochina M."/>
            <person name="Feuerriegel G."/>
            <person name="Bunk B."/>
            <person name="Sproer C."/>
            <person name="Streit W.R."/>
            <person name="Rodriguez L.M."/>
            <person name="Overmann J."/>
            <person name="Jimenez D.J."/>
        </authorList>
    </citation>
    <scope>NUCLEOTIDE SEQUENCE</scope>
    <source>
        <strain evidence="1">MAG 3858</strain>
    </source>
</reference>
<proteinExistence type="predicted"/>